<protein>
    <submittedName>
        <fullName evidence="3">Tyrosine-protein phosphatase</fullName>
    </submittedName>
</protein>
<dbReference type="InterPro" id="IPR029021">
    <property type="entry name" value="Prot-tyrosine_phosphatase-like"/>
</dbReference>
<evidence type="ECO:0000313" key="3">
    <source>
        <dbReference type="EMBL" id="GAA2033107.1"/>
    </source>
</evidence>
<evidence type="ECO:0000256" key="1">
    <source>
        <dbReference type="ARBA" id="ARBA00009580"/>
    </source>
</evidence>
<proteinExistence type="inferred from homology"/>
<dbReference type="PROSITE" id="PS00383">
    <property type="entry name" value="TYR_PHOSPHATASE_1"/>
    <property type="match status" value="1"/>
</dbReference>
<dbReference type="PANTHER" id="PTHR31126:SF1">
    <property type="entry name" value="TYROSINE SPECIFIC PROTEIN PHOSPHATASES DOMAIN-CONTAINING PROTEIN"/>
    <property type="match status" value="1"/>
</dbReference>
<dbReference type="SUPFAM" id="SSF52799">
    <property type="entry name" value="(Phosphotyrosine protein) phosphatases II"/>
    <property type="match status" value="1"/>
</dbReference>
<comment type="similarity">
    <text evidence="1">Belongs to the protein-tyrosine phosphatase family.</text>
</comment>
<dbReference type="Proteomes" id="UP001501461">
    <property type="component" value="Unassembled WGS sequence"/>
</dbReference>
<keyword evidence="4" id="KW-1185">Reference proteome</keyword>
<dbReference type="InterPro" id="IPR000387">
    <property type="entry name" value="Tyr_Pase_dom"/>
</dbReference>
<dbReference type="PANTHER" id="PTHR31126">
    <property type="entry name" value="TYROSINE-PROTEIN PHOSPHATASE"/>
    <property type="match status" value="1"/>
</dbReference>
<organism evidence="3 4">
    <name type="scientific">Yaniella flava</name>
    <dbReference type="NCBI Taxonomy" id="287930"/>
    <lineage>
        <taxon>Bacteria</taxon>
        <taxon>Bacillati</taxon>
        <taxon>Actinomycetota</taxon>
        <taxon>Actinomycetes</taxon>
        <taxon>Micrococcales</taxon>
        <taxon>Micrococcaceae</taxon>
        <taxon>Yaniella</taxon>
    </lineage>
</organism>
<accession>A0ABP5FWE7</accession>
<dbReference type="Gene3D" id="3.90.190.10">
    <property type="entry name" value="Protein tyrosine phosphatase superfamily"/>
    <property type="match status" value="1"/>
</dbReference>
<dbReference type="InterPro" id="IPR016130">
    <property type="entry name" value="Tyr_Pase_AS"/>
</dbReference>
<evidence type="ECO:0000259" key="2">
    <source>
        <dbReference type="PROSITE" id="PS50056"/>
    </source>
</evidence>
<name>A0ABP5FWE7_9MICC</name>
<reference evidence="4" key="1">
    <citation type="journal article" date="2019" name="Int. J. Syst. Evol. Microbiol.">
        <title>The Global Catalogue of Microorganisms (GCM) 10K type strain sequencing project: providing services to taxonomists for standard genome sequencing and annotation.</title>
        <authorList>
            <consortium name="The Broad Institute Genomics Platform"/>
            <consortium name="The Broad Institute Genome Sequencing Center for Infectious Disease"/>
            <person name="Wu L."/>
            <person name="Ma J."/>
        </authorList>
    </citation>
    <scope>NUCLEOTIDE SEQUENCE [LARGE SCALE GENOMIC DNA]</scope>
    <source>
        <strain evidence="4">JCM 13595</strain>
    </source>
</reference>
<evidence type="ECO:0000313" key="4">
    <source>
        <dbReference type="Proteomes" id="UP001501461"/>
    </source>
</evidence>
<gene>
    <name evidence="3" type="ORF">GCM10009720_11940</name>
</gene>
<dbReference type="Pfam" id="PF13350">
    <property type="entry name" value="Y_phosphatase3"/>
    <property type="match status" value="1"/>
</dbReference>
<feature type="domain" description="Tyrosine specific protein phosphatases" evidence="2">
    <location>
        <begin position="76"/>
        <end position="141"/>
    </location>
</feature>
<dbReference type="InterPro" id="IPR026893">
    <property type="entry name" value="Tyr/Ser_Pase_IphP-type"/>
</dbReference>
<sequence>MFRSGALSELTQAGSEQLAGHGIGCVVDLREPYEIAASPDQTHEMRYVNVPLYRGQVPLAAAIDDVYRVLLMERGHQIAMAVQTISQHLDQHVVVHCKAGKDRTGLVVALVLAAVGIAESEIIADYEQSASNLSATYRQHMTQQLEVELADNPTGLQAAMHLHMASPGAAIQRALQLVKTKHGSAAHYLSSHGVTGDDLATLSNHFVSRSAAAW</sequence>
<dbReference type="PROSITE" id="PS50056">
    <property type="entry name" value="TYR_PHOSPHATASE_2"/>
    <property type="match status" value="1"/>
</dbReference>
<comment type="caution">
    <text evidence="3">The sequence shown here is derived from an EMBL/GenBank/DDBJ whole genome shotgun (WGS) entry which is preliminary data.</text>
</comment>
<dbReference type="EMBL" id="BAAAMN010000017">
    <property type="protein sequence ID" value="GAA2033107.1"/>
    <property type="molecule type" value="Genomic_DNA"/>
</dbReference>